<accession>A0A9N9WIV6</accession>
<dbReference type="PANTHER" id="PTHR14690">
    <property type="entry name" value="IQ MOTIF CONTAINING WITH AAA DOMAIN 1"/>
    <property type="match status" value="1"/>
</dbReference>
<dbReference type="Pfam" id="PF00004">
    <property type="entry name" value="AAA"/>
    <property type="match status" value="1"/>
</dbReference>
<reference evidence="2" key="2">
    <citation type="submission" date="2022-10" db="EMBL/GenBank/DDBJ databases">
        <authorList>
            <consortium name="ENA_rothamsted_submissions"/>
            <consortium name="culmorum"/>
            <person name="King R."/>
        </authorList>
    </citation>
    <scope>NUCLEOTIDE SEQUENCE</scope>
</reference>
<evidence type="ECO:0000313" key="2">
    <source>
        <dbReference type="EMBL" id="CAG9794543.1"/>
    </source>
</evidence>
<dbReference type="GO" id="GO:0005524">
    <property type="term" value="F:ATP binding"/>
    <property type="evidence" value="ECO:0007669"/>
    <property type="project" value="InterPro"/>
</dbReference>
<name>A0A9N9WIV6_9NEOP</name>
<dbReference type="SUPFAM" id="SSF52540">
    <property type="entry name" value="P-loop containing nucleoside triphosphate hydrolases"/>
    <property type="match status" value="1"/>
</dbReference>
<dbReference type="AlphaFoldDB" id="A0A9N9WIV6"/>
<dbReference type="InterPro" id="IPR003959">
    <property type="entry name" value="ATPase_AAA_core"/>
</dbReference>
<dbReference type="InterPro" id="IPR027417">
    <property type="entry name" value="P-loop_NTPase"/>
</dbReference>
<proteinExistence type="predicted"/>
<dbReference type="GO" id="GO:0016887">
    <property type="term" value="F:ATP hydrolysis activity"/>
    <property type="evidence" value="ECO:0007669"/>
    <property type="project" value="InterPro"/>
</dbReference>
<dbReference type="Proteomes" id="UP001153714">
    <property type="component" value="Chromosome 6"/>
</dbReference>
<dbReference type="PANTHER" id="PTHR14690:SF9">
    <property type="entry name" value="GH08353P"/>
    <property type="match status" value="1"/>
</dbReference>
<dbReference type="InterPro" id="IPR052267">
    <property type="entry name" value="N-DRC_Component"/>
</dbReference>
<keyword evidence="3" id="KW-1185">Reference proteome</keyword>
<dbReference type="Gene3D" id="3.40.50.300">
    <property type="entry name" value="P-loop containing nucleotide triphosphate hydrolases"/>
    <property type="match status" value="1"/>
</dbReference>
<sequence length="364" mass="42284">MKALIEKDKQKKEAQQLLKLRCDPFSDPGYEVKRSELKQELIEAIQKYRTVWSVHDRFAPDRSPEVIYGFMKTFLTEELMKEMHVECRKHVDDLMRLDLKLLISMQQLMYKRVGWKYPKMTPRKKPKVPQIPKPLLMDSTMFKEFEPLFDMGIVTKPTVKLKEVYGDLNYAAYDMNIRDPDVSFPLPGYGDVKRRITYSCIYGIGLNPGATRLKAVLLLGPPRNGKSFLVDAAAGELNAVKFDITPEMFSAQIADKPAKLLGKVFVAARAFQPSVIFLRNIEKVFAKKILPEDKYLNANQMKVPLAKLVKSISNEDKDYQQFIEFFLDSNPTLKKEREEYDVINKYREVMYQKMAAKKKKKKVE</sequence>
<feature type="domain" description="ATPase AAA-type core" evidence="1">
    <location>
        <begin position="216"/>
        <end position="319"/>
    </location>
</feature>
<reference evidence="2" key="1">
    <citation type="submission" date="2021-12" db="EMBL/GenBank/DDBJ databases">
        <authorList>
            <person name="King R."/>
        </authorList>
    </citation>
    <scope>NUCLEOTIDE SEQUENCE</scope>
</reference>
<gene>
    <name evidence="2" type="ORF">DIATSA_LOCUS11909</name>
</gene>
<organism evidence="2 3">
    <name type="scientific">Diatraea saccharalis</name>
    <name type="common">sugarcane borer</name>
    <dbReference type="NCBI Taxonomy" id="40085"/>
    <lineage>
        <taxon>Eukaryota</taxon>
        <taxon>Metazoa</taxon>
        <taxon>Ecdysozoa</taxon>
        <taxon>Arthropoda</taxon>
        <taxon>Hexapoda</taxon>
        <taxon>Insecta</taxon>
        <taxon>Pterygota</taxon>
        <taxon>Neoptera</taxon>
        <taxon>Endopterygota</taxon>
        <taxon>Lepidoptera</taxon>
        <taxon>Glossata</taxon>
        <taxon>Ditrysia</taxon>
        <taxon>Pyraloidea</taxon>
        <taxon>Crambidae</taxon>
        <taxon>Crambinae</taxon>
        <taxon>Diatraea</taxon>
    </lineage>
</organism>
<dbReference type="OrthoDB" id="3046016at2759"/>
<evidence type="ECO:0000313" key="3">
    <source>
        <dbReference type="Proteomes" id="UP001153714"/>
    </source>
</evidence>
<evidence type="ECO:0000259" key="1">
    <source>
        <dbReference type="Pfam" id="PF00004"/>
    </source>
</evidence>
<protein>
    <recommendedName>
        <fullName evidence="1">ATPase AAA-type core domain-containing protein</fullName>
    </recommendedName>
</protein>
<dbReference type="EMBL" id="OU893337">
    <property type="protein sequence ID" value="CAG9794543.1"/>
    <property type="molecule type" value="Genomic_DNA"/>
</dbReference>